<dbReference type="EMBL" id="LGAV01000002">
    <property type="protein sequence ID" value="KOS15736.1"/>
    <property type="molecule type" value="Genomic_DNA"/>
</dbReference>
<comment type="caution">
    <text evidence="10">The sequence shown here is derived from an EMBL/GenBank/DDBJ whole genome shotgun (WGS) entry which is preliminary data.</text>
</comment>
<organism evidence="10 11">
    <name type="scientific">Malassezia pachydermatis</name>
    <dbReference type="NCBI Taxonomy" id="77020"/>
    <lineage>
        <taxon>Eukaryota</taxon>
        <taxon>Fungi</taxon>
        <taxon>Dikarya</taxon>
        <taxon>Basidiomycota</taxon>
        <taxon>Ustilaginomycotina</taxon>
        <taxon>Malasseziomycetes</taxon>
        <taxon>Malasseziales</taxon>
        <taxon>Malasseziaceae</taxon>
        <taxon>Malassezia</taxon>
    </lineage>
</organism>
<evidence type="ECO:0000256" key="1">
    <source>
        <dbReference type="ARBA" id="ARBA00004123"/>
    </source>
</evidence>
<feature type="compositionally biased region" description="Low complexity" evidence="8">
    <location>
        <begin position="842"/>
        <end position="862"/>
    </location>
</feature>
<protein>
    <recommendedName>
        <fullName evidence="7">Enhancer of polycomb-like protein</fullName>
    </recommendedName>
</protein>
<feature type="region of interest" description="Disordered" evidence="8">
    <location>
        <begin position="832"/>
        <end position="868"/>
    </location>
</feature>
<dbReference type="GO" id="GO:0006357">
    <property type="term" value="P:regulation of transcription by RNA polymerase II"/>
    <property type="evidence" value="ECO:0007669"/>
    <property type="project" value="InterPro"/>
</dbReference>
<evidence type="ECO:0000256" key="3">
    <source>
        <dbReference type="ARBA" id="ARBA00023015"/>
    </source>
</evidence>
<comment type="function">
    <text evidence="6">Component of the NuA4 histone acetyltransferase complex which is involved in transcriptional activation of selected genes principally by acetylation of nucleosomal histone H4 and H2A. The NuA4 complex is also involved in DNA repair. Involved in gene silencing by neighboring heterochromatin, blockage of the silencing spreading along the chromosome, and required for cell cycle progression through G2/M.</text>
</comment>
<keyword evidence="11" id="KW-1185">Reference proteome</keyword>
<reference evidence="10 11" key="1">
    <citation type="submission" date="2015-07" db="EMBL/GenBank/DDBJ databases">
        <title>Draft Genome Sequence of Malassezia furfur CBS1878 and Malassezia pachydermatis CBS1879.</title>
        <authorList>
            <person name="Triana S."/>
            <person name="Ohm R."/>
            <person name="Gonzalez A."/>
            <person name="DeCock H."/>
            <person name="Restrepo S."/>
            <person name="Celis A."/>
        </authorList>
    </citation>
    <scope>NUCLEOTIDE SEQUENCE [LARGE SCALE GENOMIC DNA]</scope>
    <source>
        <strain evidence="10 11">CBS 1879</strain>
    </source>
</reference>
<evidence type="ECO:0000256" key="7">
    <source>
        <dbReference type="RuleBase" id="RU361124"/>
    </source>
</evidence>
<evidence type="ECO:0000259" key="9">
    <source>
        <dbReference type="Pfam" id="PF10513"/>
    </source>
</evidence>
<proteinExistence type="inferred from homology"/>
<dbReference type="RefSeq" id="XP_017993368.1">
    <property type="nucleotide sequence ID" value="XM_018136669.1"/>
</dbReference>
<evidence type="ECO:0000256" key="5">
    <source>
        <dbReference type="ARBA" id="ARBA00023242"/>
    </source>
</evidence>
<keyword evidence="5 7" id="KW-0539">Nucleus</keyword>
<gene>
    <name evidence="10" type="ORF">Malapachy_2177</name>
</gene>
<dbReference type="InterPro" id="IPR024943">
    <property type="entry name" value="Enhancer_polycomb"/>
</dbReference>
<dbReference type="GO" id="GO:0016740">
    <property type="term" value="F:transferase activity"/>
    <property type="evidence" value="ECO:0007669"/>
    <property type="project" value="UniProtKB-KW"/>
</dbReference>
<dbReference type="AlphaFoldDB" id="A0A0M8MMY3"/>
<dbReference type="GO" id="GO:0005634">
    <property type="term" value="C:nucleus"/>
    <property type="evidence" value="ECO:0007669"/>
    <property type="project" value="UniProtKB-SubCell"/>
</dbReference>
<name>A0A0M8MMY3_9BASI</name>
<accession>A0A0M8MMY3</accession>
<dbReference type="PANTHER" id="PTHR14898">
    <property type="entry name" value="ENHANCER OF POLYCOMB"/>
    <property type="match status" value="1"/>
</dbReference>
<feature type="region of interest" description="Disordered" evidence="8">
    <location>
        <begin position="678"/>
        <end position="721"/>
    </location>
</feature>
<dbReference type="Proteomes" id="UP000037751">
    <property type="component" value="Unassembled WGS sequence"/>
</dbReference>
<keyword evidence="10" id="KW-0808">Transferase</keyword>
<dbReference type="STRING" id="77020.A0A0M8MMY3"/>
<dbReference type="VEuPathDB" id="FungiDB:Malapachy_2177"/>
<keyword evidence="3 7" id="KW-0805">Transcription regulation</keyword>
<evidence type="ECO:0000256" key="4">
    <source>
        <dbReference type="ARBA" id="ARBA00023163"/>
    </source>
</evidence>
<feature type="region of interest" description="Disordered" evidence="8">
    <location>
        <begin position="240"/>
        <end position="270"/>
    </location>
</feature>
<evidence type="ECO:0000256" key="8">
    <source>
        <dbReference type="SAM" id="MobiDB-lite"/>
    </source>
</evidence>
<comment type="similarity">
    <text evidence="2 7">Belongs to the enhancer of polycomb family.</text>
</comment>
<evidence type="ECO:0000256" key="6">
    <source>
        <dbReference type="ARBA" id="ARBA00025513"/>
    </source>
</evidence>
<feature type="region of interest" description="Disordered" evidence="8">
    <location>
        <begin position="437"/>
        <end position="465"/>
    </location>
</feature>
<evidence type="ECO:0000313" key="11">
    <source>
        <dbReference type="Proteomes" id="UP000037751"/>
    </source>
</evidence>
<evidence type="ECO:0000256" key="2">
    <source>
        <dbReference type="ARBA" id="ARBA00008035"/>
    </source>
</evidence>
<dbReference type="Pfam" id="PF10513">
    <property type="entry name" value="EPL1"/>
    <property type="match status" value="1"/>
</dbReference>
<dbReference type="OrthoDB" id="435275at2759"/>
<feature type="compositionally biased region" description="Polar residues" evidence="8">
    <location>
        <begin position="698"/>
        <end position="710"/>
    </location>
</feature>
<dbReference type="InterPro" id="IPR019542">
    <property type="entry name" value="Enhancer_polycomb-like_N"/>
</dbReference>
<keyword evidence="4 7" id="KW-0804">Transcription</keyword>
<feature type="domain" description="Enhancer of polycomb-like N-terminal" evidence="9">
    <location>
        <begin position="7"/>
        <end position="195"/>
    </location>
</feature>
<evidence type="ECO:0000313" key="10">
    <source>
        <dbReference type="EMBL" id="KOS15736.1"/>
    </source>
</evidence>
<sequence length="868" mass="96334">MSSSRMRNKKLSYKQKISVQRGASLNGAANALVCGITPEFETTDNQKDSTFGVDSHEITEHHLQAALSSNQVETTSTGGSAPKKAYHIPTPKTVEALTQAQYDKEYPPNAYSDPVTYVRFSDTVEGCISGAPYCLDEDDKGWLDKHNNKVKEALESALKDKKNDADKQVLIQKDPAKYKAISEDEFETVMYVFERTTNERHPLLELDISKLPPLSDLLPEFESNSASSKLALPELPESPMEIPVNGADVDAGNKASSKVQSKSQDQAQSNLTWSASNPFRNLSVLKPCAYAVYPWWKLRRQAREGKGIVPLLNFDESNDNDPYVCFRRREVKSARKTRKTDNLQLEKLVRLESELKQATTLFLMIAQRERIKNQQITKARACWKQAQELLALKRQWNIQGPNKGQDDESLIFGIQPDPNAPVPTAGASQNAQLFKKKRKAEESSASTTLKIRRPKNNESDSATTAKVGGEGVATAAGSAIMERIQAVQAYIERECHARQLADAGVEDLTDSAFQPMVAPPSLRAFRPIQSDNNDTHFWSNHPFARLGRQSCFRRRIGRGGRVLLDRRPVVVSPSPANIGAWPRQRQNGFPLATFGYMRPTESAKRQDGATRSAGNDPLRSYAPFAYSARVAPMLLPTPDLSWDPLTSKDPRASLTHDPHFYFGSQDDDVKEAPAYSVGPQAEVASTDSDSTDRSHTTVESGDGQSTQATDPEQEPMQEDKVQNGIWQTEEESVEEQMERAQRLAERWRYDEDGGRFAGMGLLGLGGMEGDEEAILDDYDQRFIRYRMSLLDESSLLKLSTDWTYMRQVLLATATRQPVPVHATTLASADTVKSVGAGSSARTSNTNKESSTQNTTQSSSEVTPPVNTK</sequence>
<dbReference type="GeneID" id="28728544"/>
<dbReference type="GO" id="GO:0035267">
    <property type="term" value="C:NuA4 histone acetyltransferase complex"/>
    <property type="evidence" value="ECO:0007669"/>
    <property type="project" value="InterPro"/>
</dbReference>
<comment type="subcellular location">
    <subcellularLocation>
        <location evidence="1 7">Nucleus</location>
    </subcellularLocation>
</comment>
<feature type="compositionally biased region" description="Polar residues" evidence="8">
    <location>
        <begin position="254"/>
        <end position="270"/>
    </location>
</feature>